<keyword evidence="2" id="KW-0808">Transferase</keyword>
<evidence type="ECO:0000313" key="2">
    <source>
        <dbReference type="EMBL" id="AXA34475.1"/>
    </source>
</evidence>
<sequence length="164" mass="18124">MSHFDMLVKLYDLELNLECISQQAKKNIIIRKALAPEKSVVLNWIKREFAQAWADEADIAFSNNPCSIFIAIKDEKIIGFACYDSTMLNFFGPTGVSQSARGLGTGKALLQACMMDMKLKGYAYAIIGAVGPAEFYEKTVGAIKIENSWPGAYANLLKNQTLVD</sequence>
<feature type="domain" description="N-acetyltransferase" evidence="1">
    <location>
        <begin position="28"/>
        <end position="163"/>
    </location>
</feature>
<dbReference type="PROSITE" id="PS51186">
    <property type="entry name" value="GNAT"/>
    <property type="match status" value="1"/>
</dbReference>
<keyword evidence="5" id="KW-1185">Reference proteome</keyword>
<dbReference type="InterPro" id="IPR000182">
    <property type="entry name" value="GNAT_dom"/>
</dbReference>
<dbReference type="SUPFAM" id="SSF55729">
    <property type="entry name" value="Acyl-CoA N-acyltransferases (Nat)"/>
    <property type="match status" value="1"/>
</dbReference>
<dbReference type="Proteomes" id="UP000681131">
    <property type="component" value="Chromosome"/>
</dbReference>
<dbReference type="AlphaFoldDB" id="A0A2Z4Y1T7"/>
<evidence type="ECO:0000259" key="1">
    <source>
        <dbReference type="PROSITE" id="PS51186"/>
    </source>
</evidence>
<dbReference type="GO" id="GO:0016747">
    <property type="term" value="F:acyltransferase activity, transferring groups other than amino-acyl groups"/>
    <property type="evidence" value="ECO:0007669"/>
    <property type="project" value="InterPro"/>
</dbReference>
<dbReference type="Proteomes" id="UP000251120">
    <property type="component" value="Chromosome"/>
</dbReference>
<dbReference type="InterPro" id="IPR016181">
    <property type="entry name" value="Acyl_CoA_acyltransferase"/>
</dbReference>
<gene>
    <name evidence="2" type="ORF">CDH04_08740</name>
    <name evidence="3" type="ORF">FZC43_08745</name>
</gene>
<protein>
    <submittedName>
        <fullName evidence="2">GNAT family N-acetyltransferase</fullName>
    </submittedName>
</protein>
<dbReference type="KEGG" id="fad:CDH04_08740"/>
<dbReference type="CDD" id="cd04301">
    <property type="entry name" value="NAT_SF"/>
    <property type="match status" value="1"/>
</dbReference>
<organism evidence="2 4">
    <name type="scientific">Francisella adeliensis</name>
    <dbReference type="NCBI Taxonomy" id="2007306"/>
    <lineage>
        <taxon>Bacteria</taxon>
        <taxon>Pseudomonadati</taxon>
        <taxon>Pseudomonadota</taxon>
        <taxon>Gammaproteobacteria</taxon>
        <taxon>Thiotrichales</taxon>
        <taxon>Francisellaceae</taxon>
        <taxon>Francisella</taxon>
    </lineage>
</organism>
<evidence type="ECO:0000313" key="4">
    <source>
        <dbReference type="Proteomes" id="UP000251120"/>
    </source>
</evidence>
<dbReference type="Pfam" id="PF00583">
    <property type="entry name" value="Acetyltransf_1"/>
    <property type="match status" value="1"/>
</dbReference>
<dbReference type="EMBL" id="CP021781">
    <property type="protein sequence ID" value="AXA34475.1"/>
    <property type="molecule type" value="Genomic_DNA"/>
</dbReference>
<name>A0A2Z4Y1T7_9GAMM</name>
<proteinExistence type="predicted"/>
<dbReference type="Gene3D" id="3.40.630.30">
    <property type="match status" value="1"/>
</dbReference>
<dbReference type="EMBL" id="CP043424">
    <property type="protein sequence ID" value="QIW12722.1"/>
    <property type="molecule type" value="Genomic_DNA"/>
</dbReference>
<evidence type="ECO:0000313" key="5">
    <source>
        <dbReference type="Proteomes" id="UP000681131"/>
    </source>
</evidence>
<reference evidence="2 4" key="1">
    <citation type="submission" date="2017-06" db="EMBL/GenBank/DDBJ databases">
        <title>Complete genome of Francisella adeliensis.</title>
        <authorList>
            <person name="Vallesi A."/>
            <person name="Sjodin A."/>
        </authorList>
    </citation>
    <scope>NUCLEOTIDE SEQUENCE [LARGE SCALE GENOMIC DNA]</scope>
    <source>
        <strain evidence="2 4">FDC440</strain>
    </source>
</reference>
<dbReference type="RefSeq" id="WP_112870652.1">
    <property type="nucleotide sequence ID" value="NZ_CP021781.1"/>
</dbReference>
<accession>A0A2Z4Y1T7</accession>
<dbReference type="OrthoDB" id="4016818at2"/>
<evidence type="ECO:0000313" key="3">
    <source>
        <dbReference type="EMBL" id="QIW12722.1"/>
    </source>
</evidence>
<reference evidence="3 5" key="2">
    <citation type="submission" date="2019-08" db="EMBL/GenBank/DDBJ databases">
        <title>Complete genome sequences of Francisella adeliensis (FSC1325 and FSC1326).</title>
        <authorList>
            <person name="Ohrman C."/>
            <person name="Uneklint I."/>
            <person name="Vallesi A."/>
            <person name="Karlsson L."/>
            <person name="Sjodin A."/>
        </authorList>
    </citation>
    <scope>NUCLEOTIDE SEQUENCE [LARGE SCALE GENOMIC DNA]</scope>
    <source>
        <strain evidence="3 5">FSC1325</strain>
    </source>
</reference>